<evidence type="ECO:0000313" key="1">
    <source>
        <dbReference type="EMBL" id="MDR6592719.1"/>
    </source>
</evidence>
<reference evidence="1 2" key="1">
    <citation type="submission" date="2023-07" db="EMBL/GenBank/DDBJ databases">
        <title>Sequencing the genomes of 1000 actinobacteria strains.</title>
        <authorList>
            <person name="Klenk H.-P."/>
        </authorList>
    </citation>
    <scope>NUCLEOTIDE SEQUENCE [LARGE SCALE GENOMIC DNA]</scope>
    <source>
        <strain evidence="1 2">DSM 43749</strain>
    </source>
</reference>
<proteinExistence type="predicted"/>
<dbReference type="Proteomes" id="UP001268819">
    <property type="component" value="Unassembled WGS sequence"/>
</dbReference>
<dbReference type="EMBL" id="JAVDSG010000001">
    <property type="protein sequence ID" value="MDR6592719.1"/>
    <property type="molecule type" value="Genomic_DNA"/>
</dbReference>
<keyword evidence="2" id="KW-1185">Reference proteome</keyword>
<accession>A0ABU1PRH8</accession>
<sequence>MAVPGPRRSDLIEDTGAVRAHEVVERQGLVAEPLAPWWARCPSGRRGS</sequence>
<name>A0ABU1PRH8_9PSEU</name>
<protein>
    <submittedName>
        <fullName evidence="1">Uncharacterized protein</fullName>
    </submittedName>
</protein>
<organism evidence="1 2">
    <name type="scientific">Saccharothrix longispora</name>
    <dbReference type="NCBI Taxonomy" id="33920"/>
    <lineage>
        <taxon>Bacteria</taxon>
        <taxon>Bacillati</taxon>
        <taxon>Actinomycetota</taxon>
        <taxon>Actinomycetes</taxon>
        <taxon>Pseudonocardiales</taxon>
        <taxon>Pseudonocardiaceae</taxon>
        <taxon>Saccharothrix</taxon>
    </lineage>
</organism>
<comment type="caution">
    <text evidence="1">The sequence shown here is derived from an EMBL/GenBank/DDBJ whole genome shotgun (WGS) entry which is preliminary data.</text>
</comment>
<gene>
    <name evidence="1" type="ORF">J2S66_001103</name>
</gene>
<evidence type="ECO:0000313" key="2">
    <source>
        <dbReference type="Proteomes" id="UP001268819"/>
    </source>
</evidence>
<dbReference type="RefSeq" id="WP_310304530.1">
    <property type="nucleotide sequence ID" value="NZ_BAAAXB010000001.1"/>
</dbReference>